<dbReference type="PANTHER" id="PTHR48081">
    <property type="entry name" value="AB HYDROLASE SUPERFAMILY PROTEIN C4A8.06C"/>
    <property type="match status" value="1"/>
</dbReference>
<dbReference type="GO" id="GO:0016787">
    <property type="term" value="F:hydrolase activity"/>
    <property type="evidence" value="ECO:0007669"/>
    <property type="project" value="UniProtKB-KW"/>
</dbReference>
<comment type="caution">
    <text evidence="4">The sequence shown here is derived from an EMBL/GenBank/DDBJ whole genome shotgun (WGS) entry which is preliminary data.</text>
</comment>
<dbReference type="AlphaFoldDB" id="A0A9P5H3T7"/>
<protein>
    <recommendedName>
        <fullName evidence="3">Alpha/beta hydrolase fold-3 domain-containing protein</fullName>
    </recommendedName>
</protein>
<dbReference type="PANTHER" id="PTHR48081:SF8">
    <property type="entry name" value="ALPHA_BETA HYDROLASE FOLD-3 DOMAIN-CONTAINING PROTEIN-RELATED"/>
    <property type="match status" value="1"/>
</dbReference>
<dbReference type="Proteomes" id="UP000722485">
    <property type="component" value="Unassembled WGS sequence"/>
</dbReference>
<evidence type="ECO:0000256" key="1">
    <source>
        <dbReference type="ARBA" id="ARBA00022801"/>
    </source>
</evidence>
<keyword evidence="5" id="KW-1185">Reference proteome</keyword>
<feature type="region of interest" description="Disordered" evidence="2">
    <location>
        <begin position="49"/>
        <end position="68"/>
    </location>
</feature>
<keyword evidence="1" id="KW-0378">Hydrolase</keyword>
<dbReference type="OrthoDB" id="408631at2759"/>
<evidence type="ECO:0000259" key="3">
    <source>
        <dbReference type="Pfam" id="PF07859"/>
    </source>
</evidence>
<organism evidence="4 5">
    <name type="scientific">Cylindrodendrum hubeiense</name>
    <dbReference type="NCBI Taxonomy" id="595255"/>
    <lineage>
        <taxon>Eukaryota</taxon>
        <taxon>Fungi</taxon>
        <taxon>Dikarya</taxon>
        <taxon>Ascomycota</taxon>
        <taxon>Pezizomycotina</taxon>
        <taxon>Sordariomycetes</taxon>
        <taxon>Hypocreomycetidae</taxon>
        <taxon>Hypocreales</taxon>
        <taxon>Nectriaceae</taxon>
        <taxon>Cylindrodendrum</taxon>
    </lineage>
</organism>
<evidence type="ECO:0000256" key="2">
    <source>
        <dbReference type="SAM" id="MobiDB-lite"/>
    </source>
</evidence>
<sequence>MAETPNDDRKIWQPLHPAIRDKLDPQYVEYHDKYLQYIVPDEIKDWDGSVRSPKGGLPPGGTQPVPVGSIEDYDVGRFRVRVYTPTGESDERGWPALVWFHGGGWAVGGLNNGRDLCSWACEGARCMVISVDYGLAPENPFPIAVEDAIDAVRWVFSSPAELGKIDTTRISIGGTSSGGNLAVIAALAALGPDVPLPSAKPSLPNTIAHPPASVLLFIPVIDNTATAEDVWKPSAETAPWLTDKRLEWYRKLYFTRDEDRQKWDASPNHAPESLLQKLPKTWMAISELDLLAPEALAFGEQLRRLGVDAETVFVKGGTHSILSLHGRIDRGRKMIEDAVKHLQGVFGTS</sequence>
<proteinExistence type="predicted"/>
<evidence type="ECO:0000313" key="4">
    <source>
        <dbReference type="EMBL" id="KAF7548616.1"/>
    </source>
</evidence>
<dbReference type="EMBL" id="JAANBB010000143">
    <property type="protein sequence ID" value="KAF7548616.1"/>
    <property type="molecule type" value="Genomic_DNA"/>
</dbReference>
<accession>A0A9P5H3T7</accession>
<evidence type="ECO:0000313" key="5">
    <source>
        <dbReference type="Proteomes" id="UP000722485"/>
    </source>
</evidence>
<dbReference type="SUPFAM" id="SSF53474">
    <property type="entry name" value="alpha/beta-Hydrolases"/>
    <property type="match status" value="1"/>
</dbReference>
<dbReference type="InterPro" id="IPR050300">
    <property type="entry name" value="GDXG_lipolytic_enzyme"/>
</dbReference>
<name>A0A9P5H3T7_9HYPO</name>
<dbReference type="InterPro" id="IPR013094">
    <property type="entry name" value="AB_hydrolase_3"/>
</dbReference>
<dbReference type="Gene3D" id="3.40.50.1820">
    <property type="entry name" value="alpha/beta hydrolase"/>
    <property type="match status" value="1"/>
</dbReference>
<dbReference type="Pfam" id="PF07859">
    <property type="entry name" value="Abhydrolase_3"/>
    <property type="match status" value="1"/>
</dbReference>
<gene>
    <name evidence="4" type="ORF">G7Z17_g6931</name>
</gene>
<dbReference type="InterPro" id="IPR029058">
    <property type="entry name" value="AB_hydrolase_fold"/>
</dbReference>
<feature type="domain" description="Alpha/beta hydrolase fold-3" evidence="3">
    <location>
        <begin position="97"/>
        <end position="321"/>
    </location>
</feature>
<reference evidence="4" key="1">
    <citation type="submission" date="2020-03" db="EMBL/GenBank/DDBJ databases">
        <title>Draft Genome Sequence of Cylindrodendrum hubeiense.</title>
        <authorList>
            <person name="Buettner E."/>
            <person name="Kellner H."/>
        </authorList>
    </citation>
    <scope>NUCLEOTIDE SEQUENCE</scope>
    <source>
        <strain evidence="4">IHI 201604</strain>
    </source>
</reference>